<dbReference type="Gene3D" id="3.40.50.720">
    <property type="entry name" value="NAD(P)-binding Rossmann-like Domain"/>
    <property type="match status" value="1"/>
</dbReference>
<keyword evidence="2" id="KW-1185">Reference proteome</keyword>
<dbReference type="STRING" id="112498.A0A2D3VFN4"/>
<accession>A0A2D3VFN4</accession>
<dbReference type="Gene3D" id="3.90.25.10">
    <property type="entry name" value="UDP-galactose 4-epimerase, domain 1"/>
    <property type="match status" value="1"/>
</dbReference>
<dbReference type="PANTHER" id="PTHR43162:SF1">
    <property type="entry name" value="PRESTALK A DIFFERENTIATION PROTEIN A"/>
    <property type="match status" value="1"/>
</dbReference>
<evidence type="ECO:0008006" key="3">
    <source>
        <dbReference type="Google" id="ProtNLM"/>
    </source>
</evidence>
<dbReference type="GeneID" id="35602684"/>
<evidence type="ECO:0000313" key="2">
    <source>
        <dbReference type="Proteomes" id="UP000225277"/>
    </source>
</evidence>
<proteinExistence type="predicted"/>
<dbReference type="AlphaFoldDB" id="A0A2D3VFN4"/>
<dbReference type="EMBL" id="FJUY01000012">
    <property type="protein sequence ID" value="CZT21704.1"/>
    <property type="molecule type" value="Genomic_DNA"/>
</dbReference>
<name>A0A2D3VFN4_9PEZI</name>
<evidence type="ECO:0000313" key="1">
    <source>
        <dbReference type="EMBL" id="CZT21704.1"/>
    </source>
</evidence>
<dbReference type="OrthoDB" id="419598at2759"/>
<dbReference type="RefSeq" id="XP_023628593.1">
    <property type="nucleotide sequence ID" value="XM_023772825.1"/>
</dbReference>
<dbReference type="PANTHER" id="PTHR43162">
    <property type="match status" value="1"/>
</dbReference>
<dbReference type="InterPro" id="IPR036291">
    <property type="entry name" value="NAD(P)-bd_dom_sf"/>
</dbReference>
<protein>
    <recommendedName>
        <fullName evidence="3">NAD(P)-binding domain-containing protein</fullName>
    </recommendedName>
</protein>
<sequence>MTILLTGSHGKTTLPLSTLLSKNNHPHLLCSRHSPPSSSSSSSSSTVHTVHFNWLHPSTYINPFTHPLSLKNPIKEIYITAHETPEISDLVMKFLKIAREKGGVRRVVVVSAWEIESDDRGVLMGRACAFLRRWAEEWGVEWVVLRPHYFMDNFLTYYHPSIRSKHTLPSASGGAQGKKPFIDARDIALVAYHALVDNNEEKKKKMERNREYILTGPCAYSDVEVATLLSKTLSQKVTCPTLPESSFRQYLLDQEISPYMANYLASLEMRISRGEICNSEQVTDCVREITGKDARRLEDFIEEHRGRWL</sequence>
<reference evidence="1 2" key="1">
    <citation type="submission" date="2016-03" db="EMBL/GenBank/DDBJ databases">
        <authorList>
            <person name="Ploux O."/>
        </authorList>
    </citation>
    <scope>NUCLEOTIDE SEQUENCE [LARGE SCALE GENOMIC DNA]</scope>
    <source>
        <strain evidence="1 2">URUG2</strain>
    </source>
</reference>
<gene>
    <name evidence="1" type="ORF">RCC_07569</name>
</gene>
<dbReference type="SUPFAM" id="SSF51735">
    <property type="entry name" value="NAD(P)-binding Rossmann-fold domains"/>
    <property type="match status" value="1"/>
</dbReference>
<dbReference type="InterPro" id="IPR051604">
    <property type="entry name" value="Ergot_Alk_Oxidoreductase"/>
</dbReference>
<dbReference type="Proteomes" id="UP000225277">
    <property type="component" value="Unassembled WGS sequence"/>
</dbReference>
<organism evidence="1 2">
    <name type="scientific">Ramularia collo-cygni</name>
    <dbReference type="NCBI Taxonomy" id="112498"/>
    <lineage>
        <taxon>Eukaryota</taxon>
        <taxon>Fungi</taxon>
        <taxon>Dikarya</taxon>
        <taxon>Ascomycota</taxon>
        <taxon>Pezizomycotina</taxon>
        <taxon>Dothideomycetes</taxon>
        <taxon>Dothideomycetidae</taxon>
        <taxon>Mycosphaerellales</taxon>
        <taxon>Mycosphaerellaceae</taxon>
        <taxon>Ramularia</taxon>
    </lineage>
</organism>